<accession>A0A9Q1E5E4</accession>
<gene>
    <name evidence="1" type="ORF">SKAU_G00423500</name>
</gene>
<evidence type="ECO:0008006" key="3">
    <source>
        <dbReference type="Google" id="ProtNLM"/>
    </source>
</evidence>
<protein>
    <recommendedName>
        <fullName evidence="3">DUF4806 domain-containing protein</fullName>
    </recommendedName>
</protein>
<keyword evidence="2" id="KW-1185">Reference proteome</keyword>
<evidence type="ECO:0000313" key="2">
    <source>
        <dbReference type="Proteomes" id="UP001152622"/>
    </source>
</evidence>
<dbReference type="EMBL" id="JAINUF010000025">
    <property type="protein sequence ID" value="KAJ8332561.1"/>
    <property type="molecule type" value="Genomic_DNA"/>
</dbReference>
<reference evidence="1" key="1">
    <citation type="journal article" date="2023" name="Science">
        <title>Genome structures resolve the early diversification of teleost fishes.</title>
        <authorList>
            <person name="Parey E."/>
            <person name="Louis A."/>
            <person name="Montfort J."/>
            <person name="Bouchez O."/>
            <person name="Roques C."/>
            <person name="Iampietro C."/>
            <person name="Lluch J."/>
            <person name="Castinel A."/>
            <person name="Donnadieu C."/>
            <person name="Desvignes T."/>
            <person name="Floi Bucao C."/>
            <person name="Jouanno E."/>
            <person name="Wen M."/>
            <person name="Mejri S."/>
            <person name="Dirks R."/>
            <person name="Jansen H."/>
            <person name="Henkel C."/>
            <person name="Chen W.J."/>
            <person name="Zahm M."/>
            <person name="Cabau C."/>
            <person name="Klopp C."/>
            <person name="Thompson A.W."/>
            <person name="Robinson-Rechavi M."/>
            <person name="Braasch I."/>
            <person name="Lecointre G."/>
            <person name="Bobe J."/>
            <person name="Postlethwait J.H."/>
            <person name="Berthelot C."/>
            <person name="Roest Crollius H."/>
            <person name="Guiguen Y."/>
        </authorList>
    </citation>
    <scope>NUCLEOTIDE SEQUENCE</scope>
    <source>
        <strain evidence="1">WJC10195</strain>
    </source>
</reference>
<proteinExistence type="predicted"/>
<dbReference type="Proteomes" id="UP001152622">
    <property type="component" value="Unassembled WGS sequence"/>
</dbReference>
<evidence type="ECO:0000313" key="1">
    <source>
        <dbReference type="EMBL" id="KAJ8332561.1"/>
    </source>
</evidence>
<organism evidence="1 2">
    <name type="scientific">Synaphobranchus kaupii</name>
    <name type="common">Kaup's arrowtooth eel</name>
    <dbReference type="NCBI Taxonomy" id="118154"/>
    <lineage>
        <taxon>Eukaryota</taxon>
        <taxon>Metazoa</taxon>
        <taxon>Chordata</taxon>
        <taxon>Craniata</taxon>
        <taxon>Vertebrata</taxon>
        <taxon>Euteleostomi</taxon>
        <taxon>Actinopterygii</taxon>
        <taxon>Neopterygii</taxon>
        <taxon>Teleostei</taxon>
        <taxon>Anguilliformes</taxon>
        <taxon>Synaphobranchidae</taxon>
        <taxon>Synaphobranchus</taxon>
    </lineage>
</organism>
<comment type="caution">
    <text evidence="1">The sequence shown here is derived from an EMBL/GenBank/DDBJ whole genome shotgun (WGS) entry which is preliminary data.</text>
</comment>
<dbReference type="OrthoDB" id="8859298at2759"/>
<dbReference type="PANTHER" id="PTHR34153:SF2">
    <property type="entry name" value="SI:CH211-262H13.3-RELATED"/>
    <property type="match status" value="1"/>
</dbReference>
<dbReference type="AlphaFoldDB" id="A0A9Q1E5E4"/>
<sequence length="86" mass="9930">MRRSLDTRGMHIQSGFYIQLMTVIGGVDIKDSVWRVMKHCFSNSLAKQLNWRGINGKTAFHRLRLKDVITEIFIAELFNCQASTLD</sequence>
<name>A0A9Q1E5E4_SYNKA</name>
<dbReference type="PANTHER" id="PTHR34153">
    <property type="entry name" value="SI:CH211-262H13.3-RELATED-RELATED"/>
    <property type="match status" value="1"/>
</dbReference>